<protein>
    <submittedName>
        <fullName evidence="1">Uncharacterized protein</fullName>
    </submittedName>
</protein>
<dbReference type="AlphaFoldDB" id="D2U8I2"/>
<evidence type="ECO:0000313" key="1">
    <source>
        <dbReference type="EMBL" id="CBA14721.1"/>
    </source>
</evidence>
<dbReference type="KEGG" id="xal:XALC_0175"/>
<proteinExistence type="predicted"/>
<accession>D2U8I2</accession>
<dbReference type="EMBL" id="FP565176">
    <property type="protein sequence ID" value="CBA14721.1"/>
    <property type="molecule type" value="Genomic_DNA"/>
</dbReference>
<dbReference type="Proteomes" id="UP000001890">
    <property type="component" value="Chromosome"/>
</dbReference>
<dbReference type="STRING" id="380358.XALC_0175"/>
<dbReference type="RefSeq" id="WP_012914738.1">
    <property type="nucleotide sequence ID" value="NC_013722.1"/>
</dbReference>
<organism evidence="1 2">
    <name type="scientific">Xanthomonas albilineans (strain GPE PC73 / CFBP 7063)</name>
    <dbReference type="NCBI Taxonomy" id="380358"/>
    <lineage>
        <taxon>Bacteria</taxon>
        <taxon>Pseudomonadati</taxon>
        <taxon>Pseudomonadota</taxon>
        <taxon>Gammaproteobacteria</taxon>
        <taxon>Lysobacterales</taxon>
        <taxon>Lysobacteraceae</taxon>
        <taxon>Xanthomonas</taxon>
    </lineage>
</organism>
<evidence type="ECO:0000313" key="2">
    <source>
        <dbReference type="Proteomes" id="UP000001890"/>
    </source>
</evidence>
<reference evidence="1 2" key="1">
    <citation type="journal article" date="2009" name="BMC Genomics">
        <title>The complete genome sequence of Xanthomonas albilineans provides new insights into the reductive genome evolution of the xylem-limited Xanthomonadaceae.</title>
        <authorList>
            <person name="Pieretti I."/>
            <person name="Royer M."/>
            <person name="Barbe V."/>
            <person name="Carrere S."/>
            <person name="Koebnik R."/>
            <person name="Cociancich S."/>
            <person name="Couloux A."/>
            <person name="Darrasse A."/>
            <person name="Gouzy J."/>
            <person name="Jacques M.A."/>
            <person name="Lauber E."/>
            <person name="Manceau C."/>
            <person name="Mangenot S."/>
            <person name="Poussier S."/>
            <person name="Segurens B."/>
            <person name="Szurek B."/>
            <person name="Verdier V."/>
            <person name="Arlat M."/>
            <person name="Rott P."/>
        </authorList>
    </citation>
    <scope>NUCLEOTIDE SEQUENCE [LARGE SCALE GENOMIC DNA]</scope>
    <source>
        <strain evidence="2">GPE PC73 / CFBP 7063</strain>
    </source>
</reference>
<gene>
    <name evidence="1" type="ordered locus">XALc_0175</name>
</gene>
<sequence>MTALQRQMLREAMDKQMTDEEAIGLIVDMGTLIACLAKIAKPKDQFEMVRKAIRIGNLADYATRRFALAILARRDAPQTREGGSNE</sequence>
<name>D2U8I2_XANAP</name>
<keyword evidence="2" id="KW-1185">Reference proteome</keyword>